<dbReference type="InterPro" id="IPR027417">
    <property type="entry name" value="P-loop_NTPase"/>
</dbReference>
<dbReference type="GO" id="GO:0005737">
    <property type="term" value="C:cytoplasm"/>
    <property type="evidence" value="ECO:0007669"/>
    <property type="project" value="TreeGrafter"/>
</dbReference>
<evidence type="ECO:0000256" key="2">
    <source>
        <dbReference type="ARBA" id="ARBA00022741"/>
    </source>
</evidence>
<dbReference type="InterPro" id="IPR011545">
    <property type="entry name" value="DEAD/DEAH_box_helicase_dom"/>
</dbReference>
<sequence length="1568" mass="177292">MAATAQQHLPDLPPSNTNSNTQATGRRTEGSGRGEGEGRWLFYNEEYQSLICAFHGYAVRFCNLEGHLKDRHPDLSHQVRSDLIRRHKGLLPTLLEEGPREDQLARHGSSNPAEPVEGLPIHRGFACTWPGCGYLTPSWKCLRVHLNDEHNAKAAQRKTQADLWAAVHLQTFFTGPKRAIRYFCVREVGRGEGEREERGGSERRRRRGRGATTVTQPEDQMTITHITKGWSLQQEEQEEMQKVMDEGILRHETTNWLKRTGWSAHFTGRNLIDIQACSKMPGRGNEGNDEVLRHMNEVLDRLFFDRCIGGLKSMPLMTRLLLASPHPHDAHSRPFGPLQEKTSMDRYLVYIKRFLCYCLNVLSLEEEVLLADHGFRFTPAQRASLETLWAHLQGEASESESESESGSEGEVKGGRPLHSHRRRRSHDGLNSKNGLQERILQVLAGFWTQRLPGDPFDSPLWHFVGVLGIDAETGQLRPAHLFTYVLAGLVFTGRALLGEWAIPTRERDGMEDLIQRFAQVRDVWLCKATYSPMGYILSLLLFGKKIARETGSRLMVSWSKQGEMMYFMGRPILMDKLRTMVAMMTVDAEDLLWGQLMFKEGGDKRFVIPLAGIEDDLTQTRRGQSFIYRNGLAGKEVEMLKDLIASSRKTDLLDQTGEWKWAGIRKYLKLVKKFEEFMLLLAHITGGQPSRGEEITGLRLINGINRDRNIFIIDGEVVLVTQYHKSLAHFDSPKVIPRFLPGRIGQLFVMYMIYIRPLTDRWEADKWELYGEKMAPPSDFIWHNEAAGGVPWESSQMSAAMGRWTSYYIGRRIMLQDWRHIAIAISKKHARDRGAGRADFEDGEDDDHDESEQYEAPDDLAASHTGQTAANYGVTIDILKRLTAESLEIFGQVSYRWHKFLGCDTSLSSLLSLPSGKKVEPTPTQDREAKDGHSPRKRAKVTSLKALRAGTVGVNEKEKRKKEEEEEEEEEDMIIWALRAVLRNDTARFRSPQQEEAVRLATAKQSPLVAVLPTGGGKSLVFMVPAMLASAGVTIVVAPYAELKRQLVQRCVDAGLDCKPWPEARSSWPRVTLVSAEAATTDDFLQWAADLSVNGRLDRVVIDECHLTFTAAETYRPKLRGLVLLRSLGCPFVFLTGTLPPLRQRDFEEAMQLQNPFYVRASSHRLNVRYAVLRVRNGRGVMEVKRRVEARLPDLSTGEKGIIYCTSQAKCKALARQLDCHYYHALRDDSDSQFIAQREEGFQAWVRGEAPYIVATAALGTGIDVAGIIHVIHLEAPFSIIDYAQEAGRAGRTGEPVTAEVIIEDKDWPDEDAAGEACLDISVREVRRLIRTRGCRRRLLGQCLDGDLRDCKDLGGGDGNEAKVTRCDNCHHAELAWKSELSAQGIIASYDRGRQDAHALETLESALEEVEGLGKMGCRICWMFSGVEEARHTWGECHLTAGTKDLSFTSCMEFQGLINYKKDRQAIFLSCFYCHVSQELCRDGYKTKGASCWRWKHIVIPVALAATTEADLLLRIQEAAGREFKSRQDYGDWLGRKHNKLVCGREMTNAMAVFLIILNWRQDYIKGK</sequence>
<dbReference type="SMART" id="SM00490">
    <property type="entry name" value="HELICc"/>
    <property type="match status" value="1"/>
</dbReference>
<feature type="region of interest" description="Disordered" evidence="6">
    <location>
        <begin position="1"/>
        <end position="35"/>
    </location>
</feature>
<keyword evidence="2" id="KW-0547">Nucleotide-binding</keyword>
<dbReference type="SMART" id="SM00487">
    <property type="entry name" value="DEXDc"/>
    <property type="match status" value="1"/>
</dbReference>
<evidence type="ECO:0000256" key="6">
    <source>
        <dbReference type="SAM" id="MobiDB-lite"/>
    </source>
</evidence>
<feature type="region of interest" description="Disordered" evidence="6">
    <location>
        <begin position="396"/>
        <end position="430"/>
    </location>
</feature>
<dbReference type="PANTHER" id="PTHR13710">
    <property type="entry name" value="DNA HELICASE RECQ FAMILY MEMBER"/>
    <property type="match status" value="1"/>
</dbReference>
<keyword evidence="3" id="KW-0067">ATP-binding</keyword>
<dbReference type="SMART" id="SM00355">
    <property type="entry name" value="ZnF_C2H2"/>
    <property type="match status" value="1"/>
</dbReference>
<feature type="compositionally biased region" description="Basic and acidic residues" evidence="6">
    <location>
        <begin position="26"/>
        <end position="35"/>
    </location>
</feature>
<dbReference type="GO" id="GO:0005694">
    <property type="term" value="C:chromosome"/>
    <property type="evidence" value="ECO:0007669"/>
    <property type="project" value="TreeGrafter"/>
</dbReference>
<feature type="region of interest" description="Disordered" evidence="6">
    <location>
        <begin position="912"/>
        <end position="939"/>
    </location>
</feature>
<comment type="similarity">
    <text evidence="1">Belongs to the helicase family. RecQ subfamily.</text>
</comment>
<feature type="domain" description="Helicase C-terminal" evidence="8">
    <location>
        <begin position="1187"/>
        <end position="1352"/>
    </location>
</feature>
<dbReference type="EMBL" id="CAJPIJ010000101">
    <property type="protein sequence ID" value="CAG1975151.1"/>
    <property type="molecule type" value="Genomic_DNA"/>
</dbReference>
<dbReference type="PROSITE" id="PS51194">
    <property type="entry name" value="HELICASE_CTER"/>
    <property type="match status" value="1"/>
</dbReference>
<comment type="catalytic activity">
    <reaction evidence="4">
        <text>Couples ATP hydrolysis with the unwinding of duplex DNA by translocating in the 3'-5' direction.</text>
        <dbReference type="EC" id="5.6.2.4"/>
    </reaction>
</comment>
<evidence type="ECO:0000259" key="8">
    <source>
        <dbReference type="PROSITE" id="PS51194"/>
    </source>
</evidence>
<dbReference type="Pfam" id="PF00271">
    <property type="entry name" value="Helicase_C"/>
    <property type="match status" value="1"/>
</dbReference>
<comment type="caution">
    <text evidence="9">The sequence shown here is derived from an EMBL/GenBank/DDBJ whole genome shotgun (WGS) entry which is preliminary data.</text>
</comment>
<protein>
    <recommendedName>
        <fullName evidence="5">DNA 3'-5' helicase</fullName>
        <ecNumber evidence="5">5.6.2.4</ecNumber>
    </recommendedName>
</protein>
<feature type="domain" description="Helicase ATP-binding" evidence="7">
    <location>
        <begin position="999"/>
        <end position="1157"/>
    </location>
</feature>
<accession>A0A9N8R8T7</accession>
<feature type="region of interest" description="Disordered" evidence="6">
    <location>
        <begin position="191"/>
        <end position="215"/>
    </location>
</feature>
<feature type="compositionally biased region" description="Acidic residues" evidence="6">
    <location>
        <begin position="841"/>
        <end position="858"/>
    </location>
</feature>
<dbReference type="GO" id="GO:0009378">
    <property type="term" value="F:four-way junction helicase activity"/>
    <property type="evidence" value="ECO:0007669"/>
    <property type="project" value="TreeGrafter"/>
</dbReference>
<feature type="compositionally biased region" description="Basic and acidic residues" evidence="6">
    <location>
        <begin position="191"/>
        <end position="202"/>
    </location>
</feature>
<name>A0A9N8R8T7_GIBZA</name>
<dbReference type="InterPro" id="IPR013087">
    <property type="entry name" value="Znf_C2H2_type"/>
</dbReference>
<feature type="region of interest" description="Disordered" evidence="6">
    <location>
        <begin position="834"/>
        <end position="865"/>
    </location>
</feature>
<proteinExistence type="inferred from homology"/>
<evidence type="ECO:0000259" key="7">
    <source>
        <dbReference type="PROSITE" id="PS51192"/>
    </source>
</evidence>
<dbReference type="GO" id="GO:0003676">
    <property type="term" value="F:nucleic acid binding"/>
    <property type="evidence" value="ECO:0007669"/>
    <property type="project" value="InterPro"/>
</dbReference>
<dbReference type="InterPro" id="IPR001650">
    <property type="entry name" value="Helicase_C-like"/>
</dbReference>
<dbReference type="GO" id="GO:0000724">
    <property type="term" value="P:double-strand break repair via homologous recombination"/>
    <property type="evidence" value="ECO:0007669"/>
    <property type="project" value="TreeGrafter"/>
</dbReference>
<feature type="compositionally biased region" description="Basic and acidic residues" evidence="6">
    <location>
        <begin position="917"/>
        <end position="934"/>
    </location>
</feature>
<evidence type="ECO:0000256" key="4">
    <source>
        <dbReference type="ARBA" id="ARBA00034617"/>
    </source>
</evidence>
<feature type="compositionally biased region" description="Polar residues" evidence="6">
    <location>
        <begin position="14"/>
        <end position="23"/>
    </location>
</feature>
<organism evidence="9 10">
    <name type="scientific">Gibberella zeae</name>
    <name type="common">Wheat head blight fungus</name>
    <name type="synonym">Fusarium graminearum</name>
    <dbReference type="NCBI Taxonomy" id="5518"/>
    <lineage>
        <taxon>Eukaryota</taxon>
        <taxon>Fungi</taxon>
        <taxon>Dikarya</taxon>
        <taxon>Ascomycota</taxon>
        <taxon>Pezizomycotina</taxon>
        <taxon>Sordariomycetes</taxon>
        <taxon>Hypocreomycetidae</taxon>
        <taxon>Hypocreales</taxon>
        <taxon>Nectriaceae</taxon>
        <taxon>Fusarium</taxon>
    </lineage>
</organism>
<dbReference type="PROSITE" id="PS51192">
    <property type="entry name" value="HELICASE_ATP_BIND_1"/>
    <property type="match status" value="1"/>
</dbReference>
<feature type="compositionally biased region" description="Acidic residues" evidence="6">
    <location>
        <begin position="397"/>
        <end position="407"/>
    </location>
</feature>
<gene>
    <name evidence="9" type="ORF">MDCFG202_LOCUS141636</name>
</gene>
<dbReference type="Pfam" id="PF00270">
    <property type="entry name" value="DEAD"/>
    <property type="match status" value="1"/>
</dbReference>
<dbReference type="InterPro" id="IPR022698">
    <property type="entry name" value="OrsD"/>
</dbReference>
<dbReference type="GO" id="GO:0043138">
    <property type="term" value="F:3'-5' DNA helicase activity"/>
    <property type="evidence" value="ECO:0007669"/>
    <property type="project" value="UniProtKB-EC"/>
</dbReference>
<evidence type="ECO:0000256" key="1">
    <source>
        <dbReference type="ARBA" id="ARBA00005446"/>
    </source>
</evidence>
<evidence type="ECO:0000313" key="9">
    <source>
        <dbReference type="EMBL" id="CAG1975151.1"/>
    </source>
</evidence>
<evidence type="ECO:0000256" key="5">
    <source>
        <dbReference type="ARBA" id="ARBA00034808"/>
    </source>
</evidence>
<evidence type="ECO:0000313" key="10">
    <source>
        <dbReference type="Proteomes" id="UP000746612"/>
    </source>
</evidence>
<dbReference type="EC" id="5.6.2.4" evidence="5"/>
<dbReference type="SUPFAM" id="SSF52540">
    <property type="entry name" value="P-loop containing nucleoside triphosphate hydrolases"/>
    <property type="match status" value="1"/>
</dbReference>
<dbReference type="PANTHER" id="PTHR13710:SF154">
    <property type="entry name" value="RECQ HELICASE, PUTATIVE (AFU_ORTHOLOGUE AFUA_6G14720)-RELATED"/>
    <property type="match status" value="1"/>
</dbReference>
<reference evidence="9" key="1">
    <citation type="submission" date="2021-03" db="EMBL/GenBank/DDBJ databases">
        <authorList>
            <person name="Alouane T."/>
            <person name="Langin T."/>
            <person name="Bonhomme L."/>
        </authorList>
    </citation>
    <scope>NUCLEOTIDE SEQUENCE</scope>
    <source>
        <strain evidence="9">MDC_Fg202</strain>
    </source>
</reference>
<evidence type="ECO:0000256" key="3">
    <source>
        <dbReference type="ARBA" id="ARBA00022840"/>
    </source>
</evidence>
<dbReference type="Gene3D" id="3.40.50.300">
    <property type="entry name" value="P-loop containing nucleotide triphosphate hydrolases"/>
    <property type="match status" value="2"/>
</dbReference>
<dbReference type="Pfam" id="PF12013">
    <property type="entry name" value="OrsD"/>
    <property type="match status" value="1"/>
</dbReference>
<dbReference type="GO" id="GO:0005524">
    <property type="term" value="F:ATP binding"/>
    <property type="evidence" value="ECO:0007669"/>
    <property type="project" value="UniProtKB-KW"/>
</dbReference>
<dbReference type="InterPro" id="IPR014001">
    <property type="entry name" value="Helicase_ATP-bd"/>
</dbReference>
<dbReference type="Proteomes" id="UP000746612">
    <property type="component" value="Unassembled WGS sequence"/>
</dbReference>
<feature type="compositionally biased region" description="Basic residues" evidence="6">
    <location>
        <begin position="415"/>
        <end position="425"/>
    </location>
</feature>